<evidence type="ECO:0000313" key="2">
    <source>
        <dbReference type="Proteomes" id="UP000233564"/>
    </source>
</evidence>
<gene>
    <name evidence="1" type="ORF">CIB54_23075</name>
</gene>
<dbReference type="InterPro" id="IPR012675">
    <property type="entry name" value="Beta-grasp_dom_sf"/>
</dbReference>
<protein>
    <recommendedName>
        <fullName evidence="3">ThiS family protein</fullName>
    </recommendedName>
</protein>
<dbReference type="InterPro" id="IPR016155">
    <property type="entry name" value="Mopterin_synth/thiamin_S_b"/>
</dbReference>
<evidence type="ECO:0000313" key="1">
    <source>
        <dbReference type="EMBL" id="PKH15632.1"/>
    </source>
</evidence>
<dbReference type="Proteomes" id="UP000233564">
    <property type="component" value="Unassembled WGS sequence"/>
</dbReference>
<organism evidence="1 2">
    <name type="scientific">Pseudomonas fluorescens</name>
    <dbReference type="NCBI Taxonomy" id="294"/>
    <lineage>
        <taxon>Bacteria</taxon>
        <taxon>Pseudomonadati</taxon>
        <taxon>Pseudomonadota</taxon>
        <taxon>Gammaproteobacteria</taxon>
        <taxon>Pseudomonadales</taxon>
        <taxon>Pseudomonadaceae</taxon>
        <taxon>Pseudomonas</taxon>
    </lineage>
</organism>
<reference evidence="1 2" key="1">
    <citation type="submission" date="2017-08" db="EMBL/GenBank/DDBJ databases">
        <authorList>
            <person name="de Groot N.N."/>
        </authorList>
    </citation>
    <scope>NUCLEOTIDE SEQUENCE [LARGE SCALE GENOMIC DNA]</scope>
    <source>
        <strain evidence="1 2">PfR 37</strain>
    </source>
</reference>
<dbReference type="Gene3D" id="3.10.20.30">
    <property type="match status" value="1"/>
</dbReference>
<evidence type="ECO:0008006" key="3">
    <source>
        <dbReference type="Google" id="ProtNLM"/>
    </source>
</evidence>
<proteinExistence type="predicted"/>
<dbReference type="RefSeq" id="WP_065951002.1">
    <property type="nucleotide sequence ID" value="NZ_JACYMZ010000003.1"/>
</dbReference>
<sequence length="88" mass="10003">MVHITLRLPDTVSSEPELEMNAEHYQDIPAQLKRIDRDTYENLYMERAGKTTLKPFASVFINNKLYFECAEQLNDGDVVEITIAIAGG</sequence>
<comment type="caution">
    <text evidence="1">The sequence shown here is derived from an EMBL/GenBank/DDBJ whole genome shotgun (WGS) entry which is preliminary data.</text>
</comment>
<dbReference type="AlphaFoldDB" id="A0A2N1DXR8"/>
<dbReference type="EMBL" id="NVXX01000043">
    <property type="protein sequence ID" value="PKH15632.1"/>
    <property type="molecule type" value="Genomic_DNA"/>
</dbReference>
<name>A0A2N1DXR8_PSEFL</name>
<dbReference type="SUPFAM" id="SSF54285">
    <property type="entry name" value="MoaD/ThiS"/>
    <property type="match status" value="1"/>
</dbReference>
<accession>A0A2N1DXR8</accession>